<proteinExistence type="predicted"/>
<name>A0A6J7J0Z1_9ZZZZ</name>
<reference evidence="1" key="1">
    <citation type="submission" date="2020-05" db="EMBL/GenBank/DDBJ databases">
        <authorList>
            <person name="Chiriac C."/>
            <person name="Salcher M."/>
            <person name="Ghai R."/>
            <person name="Kavagutti S V."/>
        </authorList>
    </citation>
    <scope>NUCLEOTIDE SEQUENCE</scope>
</reference>
<gene>
    <name evidence="1" type="ORF">UFOPK3543_02963</name>
</gene>
<organism evidence="1">
    <name type="scientific">freshwater metagenome</name>
    <dbReference type="NCBI Taxonomy" id="449393"/>
    <lineage>
        <taxon>unclassified sequences</taxon>
        <taxon>metagenomes</taxon>
        <taxon>ecological metagenomes</taxon>
    </lineage>
</organism>
<dbReference type="AlphaFoldDB" id="A0A6J7J0Z1"/>
<accession>A0A6J7J0Z1</accession>
<dbReference type="EMBL" id="CAFBMH010000179">
    <property type="protein sequence ID" value="CAB4936182.1"/>
    <property type="molecule type" value="Genomic_DNA"/>
</dbReference>
<evidence type="ECO:0000313" key="1">
    <source>
        <dbReference type="EMBL" id="CAB4936182.1"/>
    </source>
</evidence>
<sequence length="170" mass="18296">MVIAADSEHPAVEVLALHLDHGEIAAQHVGFGATELLEAGEVDGHGDPRRTRGTFGEIDDRGVGLDSEVGAFVHGEQLVDRHRIEPRQSLQSGHRDGALAAFVGTQHGGLELLTGLGLDLLERQPLLAPNGAKSLADLAAVCVRSYRWIFVVRVDHEVQPLPADVMRQRA</sequence>
<protein>
    <submittedName>
        <fullName evidence="1">Unannotated protein</fullName>
    </submittedName>
</protein>